<dbReference type="Gene3D" id="1.20.1510.10">
    <property type="entry name" value="Cation efflux protein transmembrane domain"/>
    <property type="match status" value="1"/>
</dbReference>
<feature type="transmembrane region" description="Helical" evidence="6">
    <location>
        <begin position="123"/>
        <end position="140"/>
    </location>
</feature>
<keyword evidence="3 6" id="KW-0812">Transmembrane</keyword>
<dbReference type="InterPro" id="IPR058533">
    <property type="entry name" value="Cation_efflux_TM"/>
</dbReference>
<dbReference type="PANTHER" id="PTHR13414:SF9">
    <property type="entry name" value="PROTON-COUPLED ZINC ANTIPORTER SLC30A9, MITOCHONDRIAL"/>
    <property type="match status" value="1"/>
</dbReference>
<dbReference type="PANTHER" id="PTHR13414">
    <property type="entry name" value="HUEL-CATION TRANSPORTER"/>
    <property type="match status" value="1"/>
</dbReference>
<dbReference type="Proteomes" id="UP000660675">
    <property type="component" value="Unassembled WGS sequence"/>
</dbReference>
<evidence type="ECO:0000256" key="5">
    <source>
        <dbReference type="ARBA" id="ARBA00023136"/>
    </source>
</evidence>
<feature type="transmembrane region" description="Helical" evidence="6">
    <location>
        <begin position="204"/>
        <end position="222"/>
    </location>
</feature>
<dbReference type="InterPro" id="IPR036837">
    <property type="entry name" value="Cation_efflux_CTD_sf"/>
</dbReference>
<dbReference type="InterPro" id="IPR040177">
    <property type="entry name" value="SLC30A9"/>
</dbReference>
<dbReference type="RefSeq" id="WP_189547072.1">
    <property type="nucleotide sequence ID" value="NZ_BMTF01000024.1"/>
</dbReference>
<organism evidence="8 9">
    <name type="scientific">Streptomyces gelaticus</name>
    <dbReference type="NCBI Taxonomy" id="285446"/>
    <lineage>
        <taxon>Bacteria</taxon>
        <taxon>Bacillati</taxon>
        <taxon>Actinomycetota</taxon>
        <taxon>Actinomycetes</taxon>
        <taxon>Kitasatosporales</taxon>
        <taxon>Streptomycetaceae</taxon>
        <taxon>Streptomyces</taxon>
    </lineage>
</organism>
<keyword evidence="4 6" id="KW-1133">Transmembrane helix</keyword>
<comment type="subcellular location">
    <subcellularLocation>
        <location evidence="1">Membrane</location>
        <topology evidence="1">Multi-pass membrane protein</topology>
    </subcellularLocation>
</comment>
<accession>A0ABQ2W5L0</accession>
<evidence type="ECO:0000259" key="7">
    <source>
        <dbReference type="Pfam" id="PF01545"/>
    </source>
</evidence>
<reference evidence="9" key="1">
    <citation type="journal article" date="2019" name="Int. J. Syst. Evol. Microbiol.">
        <title>The Global Catalogue of Microorganisms (GCM) 10K type strain sequencing project: providing services to taxonomists for standard genome sequencing and annotation.</title>
        <authorList>
            <consortium name="The Broad Institute Genomics Platform"/>
            <consortium name="The Broad Institute Genome Sequencing Center for Infectious Disease"/>
            <person name="Wu L."/>
            <person name="Ma J."/>
        </authorList>
    </citation>
    <scope>NUCLEOTIDE SEQUENCE [LARGE SCALE GENOMIC DNA]</scope>
    <source>
        <strain evidence="9">JCM 4376</strain>
    </source>
</reference>
<feature type="transmembrane region" description="Helical" evidence="6">
    <location>
        <begin position="87"/>
        <end position="107"/>
    </location>
</feature>
<dbReference type="Pfam" id="PF01545">
    <property type="entry name" value="Cation_efflux"/>
    <property type="match status" value="1"/>
</dbReference>
<name>A0ABQ2W5L0_9ACTN</name>
<gene>
    <name evidence="8" type="ORF">GCM10015535_56410</name>
</gene>
<dbReference type="InterPro" id="IPR027469">
    <property type="entry name" value="Cation_efflux_TMD_sf"/>
</dbReference>
<dbReference type="SUPFAM" id="SSF161111">
    <property type="entry name" value="Cation efflux protein transmembrane domain-like"/>
    <property type="match status" value="1"/>
</dbReference>
<keyword evidence="5 6" id="KW-0472">Membrane</keyword>
<dbReference type="Gene3D" id="3.30.70.1350">
    <property type="entry name" value="Cation efflux protein, cytoplasmic domain"/>
    <property type="match status" value="1"/>
</dbReference>
<feature type="transmembrane region" description="Helical" evidence="6">
    <location>
        <begin position="20"/>
        <end position="40"/>
    </location>
</feature>
<evidence type="ECO:0000256" key="1">
    <source>
        <dbReference type="ARBA" id="ARBA00004141"/>
    </source>
</evidence>
<feature type="domain" description="Cation efflux protein transmembrane" evidence="7">
    <location>
        <begin position="20"/>
        <end position="230"/>
    </location>
</feature>
<dbReference type="NCBIfam" id="TIGR01297">
    <property type="entry name" value="CDF"/>
    <property type="match status" value="1"/>
</dbReference>
<evidence type="ECO:0000256" key="2">
    <source>
        <dbReference type="ARBA" id="ARBA00022448"/>
    </source>
</evidence>
<comment type="caution">
    <text evidence="8">The sequence shown here is derived from an EMBL/GenBank/DDBJ whole genome shotgun (WGS) entry which is preliminary data.</text>
</comment>
<dbReference type="InterPro" id="IPR002524">
    <property type="entry name" value="Cation_efflux"/>
</dbReference>
<dbReference type="EMBL" id="BMTF01000024">
    <property type="protein sequence ID" value="GGV93424.1"/>
    <property type="molecule type" value="Genomic_DNA"/>
</dbReference>
<proteinExistence type="predicted"/>
<evidence type="ECO:0000256" key="3">
    <source>
        <dbReference type="ARBA" id="ARBA00022692"/>
    </source>
</evidence>
<evidence type="ECO:0000256" key="4">
    <source>
        <dbReference type="ARBA" id="ARBA00022989"/>
    </source>
</evidence>
<evidence type="ECO:0000313" key="9">
    <source>
        <dbReference type="Proteomes" id="UP000660675"/>
    </source>
</evidence>
<evidence type="ECO:0000313" key="8">
    <source>
        <dbReference type="EMBL" id="GGV93424.1"/>
    </source>
</evidence>
<evidence type="ECO:0000256" key="6">
    <source>
        <dbReference type="SAM" id="Phobius"/>
    </source>
</evidence>
<dbReference type="SUPFAM" id="SSF160240">
    <property type="entry name" value="Cation efflux protein cytoplasmic domain-like"/>
    <property type="match status" value="1"/>
</dbReference>
<keyword evidence="9" id="KW-1185">Reference proteome</keyword>
<protein>
    <submittedName>
        <fullName evidence="8">Cation diffusion facilitator transporter</fullName>
    </submittedName>
</protein>
<feature type="transmembrane region" description="Helical" evidence="6">
    <location>
        <begin position="179"/>
        <end position="198"/>
    </location>
</feature>
<keyword evidence="2" id="KW-0813">Transport</keyword>
<sequence length="322" mass="33939">MSDETTSGAKTGGGQSMVTVVVAAAANLGIAAAKVVAGLISGSSAMLSEAAHSVADTVTELLLLTALKRSDRPADEEHPLGYGPERYIWAMLASVATFVGGAVFSVYDGVHTLAKGEELGDPLVSYVVLAVAFLLEGYSLRTGIRQVRGEAARLRAPLRHYLRHTPDTAVKAVVMEDSAALVGLLLAAGGLLGGQLTGSGVWDGIASVLIGLLLVYVAWVLGRSNAQLLIGRPVPKAMRAGIREELLSVPHIIDVLELTTLIQGPAEILVAAKIDFRDASTAGQVEWACEEAEEQLRERYPSIRRVYLDPTPALRLRRGAGT</sequence>